<evidence type="ECO:0000313" key="3">
    <source>
        <dbReference type="Proteomes" id="UP001174347"/>
    </source>
</evidence>
<dbReference type="RefSeq" id="WP_234288097.1">
    <property type="nucleotide sequence ID" value="NZ_CP067012.1"/>
</dbReference>
<dbReference type="PROSITE" id="PS51257">
    <property type="entry name" value="PROKAR_LIPOPROTEIN"/>
    <property type="match status" value="1"/>
</dbReference>
<evidence type="ECO:0008006" key="4">
    <source>
        <dbReference type="Google" id="ProtNLM"/>
    </source>
</evidence>
<evidence type="ECO:0000256" key="1">
    <source>
        <dbReference type="SAM" id="SignalP"/>
    </source>
</evidence>
<dbReference type="InterPro" id="IPR012338">
    <property type="entry name" value="Beta-lactam/transpept-like"/>
</dbReference>
<accession>A0ABT8Q5I8</accession>
<dbReference type="GeneID" id="81706300"/>
<keyword evidence="1" id="KW-0732">Signal</keyword>
<organism evidence="2 3">
    <name type="scientific">Corynebacterium kefirresidentii</name>
    <dbReference type="NCBI Taxonomy" id="1979527"/>
    <lineage>
        <taxon>Bacteria</taxon>
        <taxon>Bacillati</taxon>
        <taxon>Actinomycetota</taxon>
        <taxon>Actinomycetes</taxon>
        <taxon>Mycobacteriales</taxon>
        <taxon>Corynebacteriaceae</taxon>
        <taxon>Corynebacterium</taxon>
    </lineage>
</organism>
<gene>
    <name evidence="2" type="ORF">Q0N36_06175</name>
</gene>
<feature type="chain" id="PRO_5045647186" description="S-adenosylmethionine synthetase" evidence="1">
    <location>
        <begin position="24"/>
        <end position="282"/>
    </location>
</feature>
<keyword evidence="3" id="KW-1185">Reference proteome</keyword>
<evidence type="ECO:0000313" key="2">
    <source>
        <dbReference type="EMBL" id="MDN8620167.1"/>
    </source>
</evidence>
<dbReference type="SUPFAM" id="SSF56601">
    <property type="entry name" value="beta-lactamase/transpeptidase-like"/>
    <property type="match status" value="1"/>
</dbReference>
<feature type="signal peptide" evidence="1">
    <location>
        <begin position="1"/>
        <end position="23"/>
    </location>
</feature>
<protein>
    <recommendedName>
        <fullName evidence="4">S-adenosylmethionine synthetase</fullName>
    </recommendedName>
</protein>
<dbReference type="Gene3D" id="3.40.710.10">
    <property type="entry name" value="DD-peptidase/beta-lactamase superfamily"/>
    <property type="match status" value="1"/>
</dbReference>
<dbReference type="EMBL" id="JAUKFM010000004">
    <property type="protein sequence ID" value="MDN8620167.1"/>
    <property type="molecule type" value="Genomic_DNA"/>
</dbReference>
<reference evidence="2" key="1">
    <citation type="submission" date="2023-07" db="EMBL/GenBank/DDBJ databases">
        <title>Insights into the diversity of cutaneous corynebacteria.</title>
        <authorList>
            <person name="Bruggemann H."/>
            <person name="Poehlein A."/>
        </authorList>
    </citation>
    <scope>NUCLEOTIDE SEQUENCE</scope>
    <source>
        <strain evidence="2">P7_F1</strain>
    </source>
</reference>
<sequence>MKNIRLVVSLLAALGLCTMSACSSDPKIEDAPVSTTTSAVPDPAEVRAQLDRAVDKTAKKYHAKVGVAISAGEDTFASGDKGEGPVWSTIKVPIAIAALKDGADKSLVDLAIKESDNDAAFALWSQVQWREGSAENAVKALLDDYGSHADIHDSAFGYSTWPLKDQAVFGAELPCIPEADYVHKVLKDIVSWQRVGLSAQPRTRAKSGWGLDEEENEYTYRQFGVHEVDGKRVGVALSVVMDGEDYADAEPAVKYLAHQLVDIVDTGVDAGDIKAVTHCKTR</sequence>
<dbReference type="Proteomes" id="UP001174347">
    <property type="component" value="Unassembled WGS sequence"/>
</dbReference>
<comment type="caution">
    <text evidence="2">The sequence shown here is derived from an EMBL/GenBank/DDBJ whole genome shotgun (WGS) entry which is preliminary data.</text>
</comment>
<name>A0ABT8Q5I8_9CORY</name>
<proteinExistence type="predicted"/>